<dbReference type="GeneID" id="103718658"/>
<feature type="region of interest" description="Disordered" evidence="5">
    <location>
        <begin position="1"/>
        <end position="24"/>
    </location>
</feature>
<accession>A0A8B9AEN9</accession>
<comment type="similarity">
    <text evidence="2">Belongs to the RPAP1 family.</text>
</comment>
<dbReference type="InterPro" id="IPR057989">
    <property type="entry name" value="TPR_RPAP1/MINIYO-like"/>
</dbReference>
<dbReference type="PANTHER" id="PTHR47605:SF2">
    <property type="entry name" value="TRANSCRIPTIONAL ELONGATION REGULATOR MINIYO"/>
    <property type="match status" value="1"/>
</dbReference>
<evidence type="ECO:0000256" key="1">
    <source>
        <dbReference type="ARBA" id="ARBA00004123"/>
    </source>
</evidence>
<feature type="domain" description="RPAP1 N-terminal" evidence="7">
    <location>
        <begin position="249"/>
        <end position="292"/>
    </location>
</feature>
<organism evidence="9 10">
    <name type="scientific">Phoenix dactylifera</name>
    <name type="common">Date palm</name>
    <dbReference type="NCBI Taxonomy" id="42345"/>
    <lineage>
        <taxon>Eukaryota</taxon>
        <taxon>Viridiplantae</taxon>
        <taxon>Streptophyta</taxon>
        <taxon>Embryophyta</taxon>
        <taxon>Tracheophyta</taxon>
        <taxon>Spermatophyta</taxon>
        <taxon>Magnoliopsida</taxon>
        <taxon>Liliopsida</taxon>
        <taxon>Arecaceae</taxon>
        <taxon>Coryphoideae</taxon>
        <taxon>Phoeniceae</taxon>
        <taxon>Phoenix</taxon>
    </lineage>
</organism>
<feature type="region of interest" description="Disordered" evidence="5">
    <location>
        <begin position="50"/>
        <end position="228"/>
    </location>
</feature>
<feature type="compositionally biased region" description="Pro residues" evidence="5">
    <location>
        <begin position="64"/>
        <end position="76"/>
    </location>
</feature>
<dbReference type="Proteomes" id="UP000228380">
    <property type="component" value="Chromosome 8"/>
</dbReference>
<sequence length="1557" mass="173598">MEAAEKAKKTRPPSSSSKKKKVVEIKGTAVSLKQRVEELHHAPGLVGSIVEKGFPSSDDYKPQQKPPVSFPQPTVLPFPVARHRSHGPHWAPASSLPDAAAEDGMEEDTDETNYDPIASLANPIQRKEKKGLDFSKWKELMPENNADMPQSKKKETNGIARKAGEVNAANREEAKKESSPLTTSPPEELLRRNSQTEHTTRVEQKPSNQGSPSLMDETASRAEQKPVPMGIEFETSVPGGRGSLSLMDDIDAENLDRLKQMSADEIVEAQAEIMEKMDPSLIEMLKKRGQDKLGRKKGSDLKREGGWHDLGSAKPVGGGKSLTSAVPPGIWLPFGEHSNISWKVWRERVEKVRGLRFSLEGNVMETDFTQKQYNGQYNVENVAERDFLRTEGDPAAVGYTINEAVALIRSMVPGQRALALQLLASVLNKALQNLQSKDSGYNMDMNPVDRLVDWQAVWAFALGPEPQLALSLRIALDDNHDSVVLACAKVMQSILSCEINENFFNIKEKSATHEKNICTAPVFRTRPEVDGGFLHGGYWKYNTKPSNIIPYADKNEDDGSEGRHTIQDDIVVAGQDIAAGLIRMGILPRICYLMEMDPLPTLQECLVSVLVALARHSPTCADAIIRCPRLIRTIIDMFTKQSMVEIHPSHIKAVILLKVLSQSSKQICLDFVKHGIFQQAMWHWYKNAFTLEHWIKSGREHCKLTSALMAEQLRLWKVCIHYGFCIRYFADFFPAMCLWLSPPTFDKLIENNVLGEFTSITREAYLVLEALARRLLILHSKEQLEKQALDFSDDNVEYWSWSHVVPMIDLALNWLCLKNIPYISSLIGGHKSRNHVQDASASCMLWVISAILHMLCSIFDRIAPDDANDMSGTYNHLPWLPHFVPKVGLDIIKNGFLDFLGSNNTGLETFPTEGGSLAKGLCYLRQQNNADASFASVSCLQGLVRLALSVDRSVQRAKIPNCTQAPQVSNSGMADKILEEGIVKWAQNDLTRVLTAFMTLVSSAWPVVQSVEMFSRGGPAPGTGFGWGCSGGGFWSMNVLLAQADAQLILDLLKILPALLENNLVLVGGMKPVLDKPADALILQRISSLLGVCLVAGPGDRVAVEKALDILLQAPVLKYLSFCIHHYVHHSKGLKSFDWQYGEGDYLLFSGILNSHFRNRWLGIKKKSSEKIDRNNHSQDISRKGHALETIHEDVEQTETTVRYPYCNSLFVEWAHQKLPLPGHWFLSAICSIGEINTRTPSTDVLDLAKSGLFFLLGLEAAFSFLCSDSQSSPISGATLVWKFHALSMALHANMDVLEDKSRDVFETLQELYGQHLDQLRQENIKTLLGQNEKIQVSSATLPEAQENCNLKLLNFQTEVHESYSTFVENLIEQFAALSYGDVIYGRQVALYLHRTVEATVRLAAWNVLSNTHVLELLPPLEKCIAETEGYLEPVEDHEGILEAYVRSWISGGLDRAAARGSVSFTIALHHLACFIFKTNASDKLVLRNRLAKSLLRIYSQKQHHEGMLLSFIRHGLGSVQEPQYRTETAKRFKMLEEACEGNSSLLAVVEKLKAAT</sequence>
<evidence type="ECO:0000259" key="7">
    <source>
        <dbReference type="Pfam" id="PF08621"/>
    </source>
</evidence>
<feature type="region of interest" description="Disordered" evidence="5">
    <location>
        <begin position="293"/>
        <end position="314"/>
    </location>
</feature>
<dbReference type="InterPro" id="IPR055326">
    <property type="entry name" value="MINIYO"/>
</dbReference>
<reference evidence="10" key="2">
    <citation type="submission" date="2025-08" db="UniProtKB">
        <authorList>
            <consortium name="RefSeq"/>
        </authorList>
    </citation>
    <scope>IDENTIFICATION</scope>
    <source>
        <tissue evidence="10">Young leaves</tissue>
    </source>
</reference>
<feature type="compositionally biased region" description="Basic and acidic residues" evidence="5">
    <location>
        <begin position="293"/>
        <end position="307"/>
    </location>
</feature>
<evidence type="ECO:0000256" key="2">
    <source>
        <dbReference type="ARBA" id="ARBA00009953"/>
    </source>
</evidence>
<feature type="compositionally biased region" description="Basic and acidic residues" evidence="5">
    <location>
        <begin position="188"/>
        <end position="204"/>
    </location>
</feature>
<keyword evidence="3" id="KW-0804">Transcription</keyword>
<feature type="compositionally biased region" description="Basic and acidic residues" evidence="5">
    <location>
        <begin position="130"/>
        <end position="141"/>
    </location>
</feature>
<comment type="subcellular location">
    <subcellularLocation>
        <location evidence="1">Nucleus</location>
    </subcellularLocation>
</comment>
<evidence type="ECO:0000259" key="6">
    <source>
        <dbReference type="Pfam" id="PF08620"/>
    </source>
</evidence>
<dbReference type="SUPFAM" id="SSF48371">
    <property type="entry name" value="ARM repeat"/>
    <property type="match status" value="1"/>
</dbReference>
<keyword evidence="4" id="KW-0539">Nucleus</keyword>
<protein>
    <submittedName>
        <fullName evidence="10">Transcriptional elongation regulator MINIYO</fullName>
    </submittedName>
</protein>
<dbReference type="InterPro" id="IPR013930">
    <property type="entry name" value="RPAP1_N"/>
</dbReference>
<evidence type="ECO:0000256" key="4">
    <source>
        <dbReference type="ARBA" id="ARBA00023242"/>
    </source>
</evidence>
<name>A0A8B9AEN9_PHODC</name>
<keyword evidence="9" id="KW-1185">Reference proteome</keyword>
<dbReference type="OrthoDB" id="348201at2759"/>
<dbReference type="InterPro" id="IPR016024">
    <property type="entry name" value="ARM-type_fold"/>
</dbReference>
<dbReference type="KEGG" id="pda:103718658"/>
<evidence type="ECO:0000256" key="3">
    <source>
        <dbReference type="ARBA" id="ARBA00023163"/>
    </source>
</evidence>
<reference evidence="9" key="1">
    <citation type="journal article" date="2019" name="Nat. Commun.">
        <title>Genome-wide association mapping of date palm fruit traits.</title>
        <authorList>
            <person name="Hazzouri K.M."/>
            <person name="Gros-Balthazard M."/>
            <person name="Flowers J.M."/>
            <person name="Copetti D."/>
            <person name="Lemansour A."/>
            <person name="Lebrun M."/>
            <person name="Masmoudi K."/>
            <person name="Ferrand S."/>
            <person name="Dhar M.I."/>
            <person name="Fresquez Z.A."/>
            <person name="Rosas U."/>
            <person name="Zhang J."/>
            <person name="Talag J."/>
            <person name="Lee S."/>
            <person name="Kudrna D."/>
            <person name="Powell R.F."/>
            <person name="Leitch I.J."/>
            <person name="Krueger R.R."/>
            <person name="Wing R.A."/>
            <person name="Amiri K.M.A."/>
            <person name="Purugganan M.D."/>
        </authorList>
    </citation>
    <scope>NUCLEOTIDE SEQUENCE [LARGE SCALE GENOMIC DNA]</scope>
    <source>
        <strain evidence="9">cv. Khalas</strain>
    </source>
</reference>
<proteinExistence type="inferred from homology"/>
<evidence type="ECO:0000256" key="5">
    <source>
        <dbReference type="SAM" id="MobiDB-lite"/>
    </source>
</evidence>
<evidence type="ECO:0000259" key="8">
    <source>
        <dbReference type="Pfam" id="PF25766"/>
    </source>
</evidence>
<dbReference type="PANTHER" id="PTHR47605">
    <property type="entry name" value="TRANSCRIPTIONAL ELONGATION REGULATOR MINIYO"/>
    <property type="match status" value="1"/>
</dbReference>
<feature type="compositionally biased region" description="Acidic residues" evidence="5">
    <location>
        <begin position="100"/>
        <end position="113"/>
    </location>
</feature>
<feature type="domain" description="RPAP1/MINIYO-like TPR repeats" evidence="8">
    <location>
        <begin position="1344"/>
        <end position="1481"/>
    </location>
</feature>
<dbReference type="Pfam" id="PF25766">
    <property type="entry name" value="TPR_RPAP1"/>
    <property type="match status" value="1"/>
</dbReference>
<dbReference type="RefSeq" id="XP_038985186.1">
    <property type="nucleotide sequence ID" value="XM_039129258.1"/>
</dbReference>
<dbReference type="Pfam" id="PF08620">
    <property type="entry name" value="RPAP1_C"/>
    <property type="match status" value="1"/>
</dbReference>
<dbReference type="Pfam" id="PF08621">
    <property type="entry name" value="RPAP1_N"/>
    <property type="match status" value="1"/>
</dbReference>
<feature type="domain" description="RPAP1 C-terminal" evidence="6">
    <location>
        <begin position="355"/>
        <end position="430"/>
    </location>
</feature>
<evidence type="ECO:0000313" key="10">
    <source>
        <dbReference type="RefSeq" id="XP_038985186.1"/>
    </source>
</evidence>
<gene>
    <name evidence="10" type="primary">LOC103718658</name>
</gene>
<dbReference type="InterPro" id="IPR013929">
    <property type="entry name" value="RPAP1_C"/>
</dbReference>
<evidence type="ECO:0000313" key="9">
    <source>
        <dbReference type="Proteomes" id="UP000228380"/>
    </source>
</evidence>